<comment type="subcellular location">
    <subcellularLocation>
        <location evidence="1">Cell membrane</location>
        <topology evidence="1">Multi-pass membrane protein</topology>
    </subcellularLocation>
</comment>
<dbReference type="InterPro" id="IPR050833">
    <property type="entry name" value="Poly_Biosynth_Transport"/>
</dbReference>
<dbReference type="Proteomes" id="UP000199452">
    <property type="component" value="Unassembled WGS sequence"/>
</dbReference>
<evidence type="ECO:0000313" key="8">
    <source>
        <dbReference type="Proteomes" id="UP000199452"/>
    </source>
</evidence>
<feature type="transmembrane region" description="Helical" evidence="6">
    <location>
        <begin position="179"/>
        <end position="198"/>
    </location>
</feature>
<dbReference type="STRING" id="1640674.SAMN05216323_11262"/>
<feature type="transmembrane region" description="Helical" evidence="6">
    <location>
        <begin position="331"/>
        <end position="354"/>
    </location>
</feature>
<evidence type="ECO:0000256" key="5">
    <source>
        <dbReference type="ARBA" id="ARBA00023136"/>
    </source>
</evidence>
<reference evidence="7 8" key="1">
    <citation type="submission" date="2016-09" db="EMBL/GenBank/DDBJ databases">
        <authorList>
            <person name="Capua I."/>
            <person name="De Benedictis P."/>
            <person name="Joannis T."/>
            <person name="Lombin L.H."/>
            <person name="Cattoli G."/>
        </authorList>
    </citation>
    <scope>NUCLEOTIDE SEQUENCE [LARGE SCALE GENOMIC DNA]</scope>
    <source>
        <strain evidence="7 8">A7P-90m</strain>
    </source>
</reference>
<dbReference type="Pfam" id="PF13440">
    <property type="entry name" value="Polysacc_synt_3"/>
    <property type="match status" value="1"/>
</dbReference>
<evidence type="ECO:0000313" key="7">
    <source>
        <dbReference type="EMBL" id="SDD29645.1"/>
    </source>
</evidence>
<dbReference type="EMBL" id="FMYP01000126">
    <property type="protein sequence ID" value="SDD29645.1"/>
    <property type="molecule type" value="Genomic_DNA"/>
</dbReference>
<dbReference type="PANTHER" id="PTHR30250:SF11">
    <property type="entry name" value="O-ANTIGEN TRANSPORTER-RELATED"/>
    <property type="match status" value="1"/>
</dbReference>
<proteinExistence type="predicted"/>
<dbReference type="AlphaFoldDB" id="A0A1G6TMS9"/>
<feature type="transmembrane region" description="Helical" evidence="6">
    <location>
        <begin position="12"/>
        <end position="31"/>
    </location>
</feature>
<sequence>MSGIKTLRSTITYTIIGTLPVASSLLLLPFFTNFLSTADYGRLSLYIGFTLLVQVLTTFGLDSWVGVVFHKYSNNAALQRTKISNLIGFSFYVILVSIVFWSIIGPLFFKSVFILKEGQTSTYAYLATLTGIISSPFKILTSLYINKKNPTSFFWTNLIYFVLIVALTIGGMYIFPNTLIGPIVGRLLATTIITIYAIIKLKSWYGIIYKISIELKEIWAFCSPLVVYFILAWVVGNIDRYIILHFLTANDMAVFDFAIKATMILDLLINAITYSVNPTAYEALNKSPEEFHSKVNNMFASINALVMIAITGSALVLPLIIPVFIHNSDLFASYSLICIISAGYLVKVFTNVLLIPYYFYQKTSRLLSVFFFSTGFYILTAVPMIYFWGIKGAAVATIIAKISQIPFLLKYSKVFFSFSFSMKSFILPTLFVFIISAATSIAIVNNNNNTITQSLLFVTVVIIVYLSYKSKLLNLYKSNKSNK</sequence>
<feature type="transmembrane region" description="Helical" evidence="6">
    <location>
        <begin position="152"/>
        <end position="173"/>
    </location>
</feature>
<evidence type="ECO:0000256" key="4">
    <source>
        <dbReference type="ARBA" id="ARBA00022989"/>
    </source>
</evidence>
<evidence type="ECO:0000256" key="2">
    <source>
        <dbReference type="ARBA" id="ARBA00022475"/>
    </source>
</evidence>
<feature type="transmembrane region" description="Helical" evidence="6">
    <location>
        <begin position="218"/>
        <end position="235"/>
    </location>
</feature>
<evidence type="ECO:0000256" key="6">
    <source>
        <dbReference type="SAM" id="Phobius"/>
    </source>
</evidence>
<keyword evidence="8" id="KW-1185">Reference proteome</keyword>
<name>A0A1G6TMS9_9BACT</name>
<feature type="transmembrane region" description="Helical" evidence="6">
    <location>
        <begin position="124"/>
        <end position="145"/>
    </location>
</feature>
<evidence type="ECO:0000256" key="1">
    <source>
        <dbReference type="ARBA" id="ARBA00004651"/>
    </source>
</evidence>
<dbReference type="GO" id="GO:0005886">
    <property type="term" value="C:plasma membrane"/>
    <property type="evidence" value="ECO:0007669"/>
    <property type="project" value="UniProtKB-SubCell"/>
</dbReference>
<feature type="transmembrane region" description="Helical" evidence="6">
    <location>
        <begin position="43"/>
        <end position="65"/>
    </location>
</feature>
<protein>
    <submittedName>
        <fullName evidence="7">Membrane protein involved in the export of O-antigen and teichoic acid</fullName>
    </submittedName>
</protein>
<feature type="transmembrane region" description="Helical" evidence="6">
    <location>
        <begin position="86"/>
        <end position="104"/>
    </location>
</feature>
<feature type="transmembrane region" description="Helical" evidence="6">
    <location>
        <begin position="366"/>
        <end position="388"/>
    </location>
</feature>
<dbReference type="OrthoDB" id="974103at2"/>
<gene>
    <name evidence="7" type="ORF">SAMN05216323_11262</name>
</gene>
<keyword evidence="2" id="KW-1003">Cell membrane</keyword>
<keyword evidence="4 6" id="KW-1133">Transmembrane helix</keyword>
<dbReference type="PANTHER" id="PTHR30250">
    <property type="entry name" value="PST FAMILY PREDICTED COLANIC ACID TRANSPORTER"/>
    <property type="match status" value="1"/>
</dbReference>
<feature type="transmembrane region" description="Helical" evidence="6">
    <location>
        <begin position="302"/>
        <end position="325"/>
    </location>
</feature>
<organism evidence="7 8">
    <name type="scientific">Williamwhitmania taraxaci</name>
    <dbReference type="NCBI Taxonomy" id="1640674"/>
    <lineage>
        <taxon>Bacteria</taxon>
        <taxon>Pseudomonadati</taxon>
        <taxon>Bacteroidota</taxon>
        <taxon>Bacteroidia</taxon>
        <taxon>Bacteroidales</taxon>
        <taxon>Williamwhitmaniaceae</taxon>
        <taxon>Williamwhitmania</taxon>
    </lineage>
</organism>
<evidence type="ECO:0000256" key="3">
    <source>
        <dbReference type="ARBA" id="ARBA00022692"/>
    </source>
</evidence>
<accession>A0A1G6TMS9</accession>
<keyword evidence="5 6" id="KW-0472">Membrane</keyword>
<feature type="transmembrane region" description="Helical" evidence="6">
    <location>
        <begin position="424"/>
        <end position="444"/>
    </location>
</feature>
<feature type="transmembrane region" description="Helical" evidence="6">
    <location>
        <begin position="450"/>
        <end position="468"/>
    </location>
</feature>
<dbReference type="RefSeq" id="WP_092441024.1">
    <property type="nucleotide sequence ID" value="NZ_FMYP01000126.1"/>
</dbReference>
<keyword evidence="3 6" id="KW-0812">Transmembrane</keyword>